<keyword evidence="4 7" id="KW-0378">Hydrolase</keyword>
<comment type="cofactor">
    <cofactor evidence="7">
        <name>Zn(2+)</name>
        <dbReference type="ChEBI" id="CHEBI:29105"/>
    </cofactor>
    <text evidence="7">Binds 1 zinc ion.</text>
</comment>
<evidence type="ECO:0000256" key="1">
    <source>
        <dbReference type="ARBA" id="ARBA00006040"/>
    </source>
</evidence>
<reference evidence="8 9" key="1">
    <citation type="journal article" date="2016" name="J. Zhejiang Univ. Sci. B">
        <title>Antibiotic resistance mechanisms of Myroides sp.</title>
        <authorList>
            <person name="Hu S."/>
            <person name="Yuan S."/>
            <person name="Qu H."/>
            <person name="Jiang T."/>
            <person name="Zhou Y."/>
            <person name="Wang M."/>
            <person name="Ming D."/>
        </authorList>
    </citation>
    <scope>NUCLEOTIDE SEQUENCE [LARGE SCALE GENOMIC DNA]</scope>
    <source>
        <strain evidence="8 9">PR63039</strain>
    </source>
</reference>
<proteinExistence type="inferred from homology"/>
<dbReference type="GO" id="GO:0004222">
    <property type="term" value="F:metalloendopeptidase activity"/>
    <property type="evidence" value="ECO:0007669"/>
    <property type="project" value="InterPro"/>
</dbReference>
<dbReference type="InterPro" id="IPR024079">
    <property type="entry name" value="MetalloPept_cat_dom_sf"/>
</dbReference>
<evidence type="ECO:0000256" key="5">
    <source>
        <dbReference type="ARBA" id="ARBA00022833"/>
    </source>
</evidence>
<evidence type="ECO:0000256" key="2">
    <source>
        <dbReference type="ARBA" id="ARBA00022670"/>
    </source>
</evidence>
<evidence type="ECO:0000313" key="8">
    <source>
        <dbReference type="EMBL" id="ALU25108.1"/>
    </source>
</evidence>
<dbReference type="Gene3D" id="1.10.1370.40">
    <property type="match status" value="1"/>
</dbReference>
<dbReference type="GO" id="GO:0046872">
    <property type="term" value="F:metal ion binding"/>
    <property type="evidence" value="ECO:0007669"/>
    <property type="project" value="UniProtKB-UniRule"/>
</dbReference>
<dbReference type="PANTHER" id="PTHR43660">
    <property type="entry name" value="DIPEPTIDYL CARBOXYPEPTIDASE"/>
    <property type="match status" value="1"/>
</dbReference>
<dbReference type="KEGG" id="mod:AS202_02565"/>
<dbReference type="AlphaFoldDB" id="A0A0S7EJZ2"/>
<dbReference type="GO" id="GO:0004180">
    <property type="term" value="F:carboxypeptidase activity"/>
    <property type="evidence" value="ECO:0007669"/>
    <property type="project" value="TreeGrafter"/>
</dbReference>
<dbReference type="SUPFAM" id="SSF55486">
    <property type="entry name" value="Metalloproteases ('zincins'), catalytic domain"/>
    <property type="match status" value="1"/>
</dbReference>
<sequence>MSALNNPFNTVHGTAPFTQIKTEDYIPAFKKAIQDTKAEIDTITANVATPTFENTLEALAYSGMELDVLSNIFFNLNSAETNDEMQKIAQEVAPMLSALGNDISLNEELFKRVKAVYEQKETLNLTIEQETLLTKNYKSFVRNGALLSEDKKERLRAIDAELSTTALKFGENVLAETHKYQLHITEEKDLAGLPEGAIEEARALAEQEGKEGWIFTLDYPSYIPFMTYADNRELRKEMAIASGKKAFQDNEHNNEANVLKIVNLRHERANLLGYATHAHFVLEERMAQSPDKVNAFLEELLAKAKPAADKEFAELTAFAQKTDKVDVLEKWDGSYYSEKLKQERFSLDDELLKPYFQLENVLDGAYQVANKLYGLVFTEVQTIEKYHADVRTFEVTNEQGDFIAVFYTDFFPRKGKRNGAWMTSFKNQYIKDGINERPHISIVCNFTKPTATKPSLLTFNEVTTLFHEFGHALHGMLANTTYPSLSGTNVYWDFVELPSQVMENWCYEKEALELFAKHYQTGETIPMELVEKIKESASFLEGIATVRQLSFGLLDMGWHGQDPTAITSLKDFETKQFASTQQYPDVKENAMSTSFSHIFQGGYSSGYYSYKWAEVLDADAFAYFKDNGIFNKEVATKFKDYVLSQGGTDHPMTLYKKFRGQEPTPDALLKRAGLL</sequence>
<evidence type="ECO:0000256" key="4">
    <source>
        <dbReference type="ARBA" id="ARBA00022801"/>
    </source>
</evidence>
<dbReference type="Pfam" id="PF01432">
    <property type="entry name" value="Peptidase_M3"/>
    <property type="match status" value="1"/>
</dbReference>
<dbReference type="InterPro" id="IPR034005">
    <property type="entry name" value="M3A_DCP"/>
</dbReference>
<dbReference type="eggNOG" id="COG0339">
    <property type="taxonomic scope" value="Bacteria"/>
</dbReference>
<protein>
    <submittedName>
        <fullName evidence="8">Peptidase M3</fullName>
    </submittedName>
</protein>
<evidence type="ECO:0000256" key="3">
    <source>
        <dbReference type="ARBA" id="ARBA00022723"/>
    </source>
</evidence>
<dbReference type="InterPro" id="IPR001567">
    <property type="entry name" value="Pept_M3A_M3B_dom"/>
</dbReference>
<evidence type="ECO:0000256" key="7">
    <source>
        <dbReference type="RuleBase" id="RU003435"/>
    </source>
</evidence>
<organism evidence="8 9">
    <name type="scientific">Myroides odoratimimus</name>
    <dbReference type="NCBI Taxonomy" id="76832"/>
    <lineage>
        <taxon>Bacteria</taxon>
        <taxon>Pseudomonadati</taxon>
        <taxon>Bacteroidota</taxon>
        <taxon>Flavobacteriia</taxon>
        <taxon>Flavobacteriales</taxon>
        <taxon>Flavobacteriaceae</taxon>
        <taxon>Myroides</taxon>
    </lineage>
</organism>
<keyword evidence="5 7" id="KW-0862">Zinc</keyword>
<dbReference type="PANTHER" id="PTHR43660:SF1">
    <property type="entry name" value="DIPEPTIDYL CARBOXYPEPTIDASE"/>
    <property type="match status" value="1"/>
</dbReference>
<comment type="similarity">
    <text evidence="1 7">Belongs to the peptidase M3 family.</text>
</comment>
<dbReference type="Gene3D" id="3.40.390.10">
    <property type="entry name" value="Collagenase (Catalytic Domain)"/>
    <property type="match status" value="1"/>
</dbReference>
<keyword evidence="3 7" id="KW-0479">Metal-binding</keyword>
<dbReference type="Gene3D" id="1.10.1370.10">
    <property type="entry name" value="Neurolysin, domain 3"/>
    <property type="match status" value="1"/>
</dbReference>
<dbReference type="EMBL" id="CP013690">
    <property type="protein sequence ID" value="ALU25108.1"/>
    <property type="molecule type" value="Genomic_DNA"/>
</dbReference>
<evidence type="ECO:0000313" key="9">
    <source>
        <dbReference type="Proteomes" id="UP000069030"/>
    </source>
</evidence>
<accession>A0A0S7EJZ2</accession>
<name>A0A0S7EJZ2_9FLAO</name>
<dbReference type="FunFam" id="3.40.390.10:FF:000009">
    <property type="entry name" value="Oligopeptidase A"/>
    <property type="match status" value="1"/>
</dbReference>
<dbReference type="InterPro" id="IPR045090">
    <property type="entry name" value="Pept_M3A_M3B"/>
</dbReference>
<keyword evidence="6 7" id="KW-0482">Metalloprotease</keyword>
<dbReference type="GO" id="GO:0006508">
    <property type="term" value="P:proteolysis"/>
    <property type="evidence" value="ECO:0007669"/>
    <property type="project" value="UniProtKB-KW"/>
</dbReference>
<dbReference type="Proteomes" id="UP000069030">
    <property type="component" value="Chromosome"/>
</dbReference>
<keyword evidence="2 7" id="KW-0645">Protease</keyword>
<dbReference type="InterPro" id="IPR024077">
    <property type="entry name" value="Neurolysin/TOP_dom2"/>
</dbReference>
<gene>
    <name evidence="8" type="ORF">AS202_02565</name>
</gene>
<dbReference type="RefSeq" id="WP_006259528.1">
    <property type="nucleotide sequence ID" value="NZ_BCMQ01000017.1"/>
</dbReference>
<evidence type="ECO:0000256" key="6">
    <source>
        <dbReference type="ARBA" id="ARBA00023049"/>
    </source>
</evidence>
<dbReference type="CDD" id="cd06456">
    <property type="entry name" value="M3A_DCP"/>
    <property type="match status" value="1"/>
</dbReference>
<dbReference type="GO" id="GO:0005829">
    <property type="term" value="C:cytosol"/>
    <property type="evidence" value="ECO:0007669"/>
    <property type="project" value="TreeGrafter"/>
</dbReference>